<accession>A0A9P5SDC1</accession>
<protein>
    <submittedName>
        <fullName evidence="6">40S ribosomal protein S26</fullName>
    </submittedName>
</protein>
<dbReference type="Pfam" id="PF01283">
    <property type="entry name" value="Ribosomal_S26e"/>
    <property type="match status" value="1"/>
</dbReference>
<keyword evidence="4" id="KW-0175">Coiled coil</keyword>
<keyword evidence="2 6" id="KW-0689">Ribosomal protein</keyword>
<dbReference type="InterPro" id="IPR038551">
    <property type="entry name" value="Ribosomal_eS26_sf"/>
</dbReference>
<reference evidence="6" key="1">
    <citation type="journal article" date="2020" name="Fungal Divers.">
        <title>Resolving the Mortierellaceae phylogeny through synthesis of multi-gene phylogenetics and phylogenomics.</title>
        <authorList>
            <person name="Vandepol N."/>
            <person name="Liber J."/>
            <person name="Desiro A."/>
            <person name="Na H."/>
            <person name="Kennedy M."/>
            <person name="Barry K."/>
            <person name="Grigoriev I.V."/>
            <person name="Miller A.N."/>
            <person name="O'Donnell K."/>
            <person name="Stajich J.E."/>
            <person name="Bonito G."/>
        </authorList>
    </citation>
    <scope>NUCLEOTIDE SEQUENCE</scope>
    <source>
        <strain evidence="6">NVP1</strain>
    </source>
</reference>
<name>A0A9P5SDC1_9FUNG</name>
<dbReference type="Proteomes" id="UP000696485">
    <property type="component" value="Unassembled WGS sequence"/>
</dbReference>
<comment type="similarity">
    <text evidence="1">Belongs to the eukaryotic ribosomal protein eS26 family.</text>
</comment>
<feature type="region of interest" description="Disordered" evidence="5">
    <location>
        <begin position="465"/>
        <end position="486"/>
    </location>
</feature>
<evidence type="ECO:0000256" key="4">
    <source>
        <dbReference type="SAM" id="Coils"/>
    </source>
</evidence>
<comment type="caution">
    <text evidence="6">The sequence shown here is derived from an EMBL/GenBank/DDBJ whole genome shotgun (WGS) entry which is preliminary data.</text>
</comment>
<feature type="coiled-coil region" evidence="4">
    <location>
        <begin position="199"/>
        <end position="303"/>
    </location>
</feature>
<dbReference type="EMBL" id="JAAAUY010001225">
    <property type="protein sequence ID" value="KAF9323730.1"/>
    <property type="molecule type" value="Genomic_DNA"/>
</dbReference>
<dbReference type="PANTHER" id="PTHR12538">
    <property type="entry name" value="40S RIBOSOMAL PROTEIN S26"/>
    <property type="match status" value="1"/>
</dbReference>
<dbReference type="GO" id="GO:0022627">
    <property type="term" value="C:cytosolic small ribosomal subunit"/>
    <property type="evidence" value="ECO:0007669"/>
    <property type="project" value="TreeGrafter"/>
</dbReference>
<dbReference type="GO" id="GO:0003735">
    <property type="term" value="F:structural constituent of ribosome"/>
    <property type="evidence" value="ECO:0007669"/>
    <property type="project" value="InterPro"/>
</dbReference>
<feature type="non-terminal residue" evidence="6">
    <location>
        <position position="527"/>
    </location>
</feature>
<dbReference type="Gene3D" id="3.30.1740.20">
    <property type="entry name" value="Ribosomal protein S26e"/>
    <property type="match status" value="1"/>
</dbReference>
<dbReference type="InterPro" id="IPR000892">
    <property type="entry name" value="Ribosomal_eS26"/>
</dbReference>
<evidence type="ECO:0000256" key="3">
    <source>
        <dbReference type="ARBA" id="ARBA00023274"/>
    </source>
</evidence>
<evidence type="ECO:0000256" key="2">
    <source>
        <dbReference type="ARBA" id="ARBA00022980"/>
    </source>
</evidence>
<keyword evidence="3" id="KW-0687">Ribonucleoprotein</keyword>
<sequence length="527" mass="60323">MMQDENIIEAQHGQKPLVSPIIVKSKPDEAEVEGAPPRKTQKLFHLSPSQALARTPFNPVANTPNKKHQSPTFTPGKSKHGKQGQGQNDGAKTPTDTDTSPVQTRLNFPVVPKEYEDSADNLSTLESLENTLVEYKQMIKDLQDGLAQETTHLKEQRKIRNEQEEALMMELDVAEGALSLLRRQEADQVDEMSKLDAQLVQLGLDNENMDMDLKELEDQVQEYEDKAVQELSRSELEILTEEIQRIGDEYDLAMRDMEEQSTLREELELRVDPVAGEGLLHDIRTLETDIRQLEQMIRDEGDDPEIPLDLSIEEEFAVLTARFKLPRRSDTEKKLLETQGKIKEEYYRQLNALKFKHSARMEQILDKTTSHETRLTSLRSKITLADETIVRSSKELEEIHRERQTIQAQCESLLFKTTLNKQPEAKDAHVVLQQRAINAGEKQQWIFEKPSCQDKPISMDVTMIPSGSTFKRRNHGRNKQGRGHVKPVRCSNCSRCVPKDKAIKRYTVRPMVELAAVRDITEALVYK</sequence>
<feature type="compositionally biased region" description="Polar residues" evidence="5">
    <location>
        <begin position="60"/>
        <end position="75"/>
    </location>
</feature>
<gene>
    <name evidence="6" type="primary">RPS26_1</name>
    <name evidence="6" type="ORF">BG006_001205</name>
</gene>
<feature type="region of interest" description="Disordered" evidence="5">
    <location>
        <begin position="1"/>
        <end position="104"/>
    </location>
</feature>
<evidence type="ECO:0000313" key="7">
    <source>
        <dbReference type="Proteomes" id="UP000696485"/>
    </source>
</evidence>
<dbReference type="PANTHER" id="PTHR12538:SF0">
    <property type="entry name" value="40S RIBOSOMAL PROTEIN S26"/>
    <property type="match status" value="1"/>
</dbReference>
<evidence type="ECO:0000256" key="1">
    <source>
        <dbReference type="ARBA" id="ARBA00008596"/>
    </source>
</evidence>
<dbReference type="GO" id="GO:0003729">
    <property type="term" value="F:mRNA binding"/>
    <property type="evidence" value="ECO:0007669"/>
    <property type="project" value="TreeGrafter"/>
</dbReference>
<organism evidence="6 7">
    <name type="scientific">Podila minutissima</name>
    <dbReference type="NCBI Taxonomy" id="64525"/>
    <lineage>
        <taxon>Eukaryota</taxon>
        <taxon>Fungi</taxon>
        <taxon>Fungi incertae sedis</taxon>
        <taxon>Mucoromycota</taxon>
        <taxon>Mortierellomycotina</taxon>
        <taxon>Mortierellomycetes</taxon>
        <taxon>Mortierellales</taxon>
        <taxon>Mortierellaceae</taxon>
        <taxon>Podila</taxon>
    </lineage>
</organism>
<evidence type="ECO:0000256" key="5">
    <source>
        <dbReference type="SAM" id="MobiDB-lite"/>
    </source>
</evidence>
<dbReference type="AlphaFoldDB" id="A0A9P5SDC1"/>
<keyword evidence="7" id="KW-1185">Reference proteome</keyword>
<dbReference type="GO" id="GO:0006412">
    <property type="term" value="P:translation"/>
    <property type="evidence" value="ECO:0007669"/>
    <property type="project" value="InterPro"/>
</dbReference>
<evidence type="ECO:0000313" key="6">
    <source>
        <dbReference type="EMBL" id="KAF9323730.1"/>
    </source>
</evidence>
<feature type="compositionally biased region" description="Polar residues" evidence="5">
    <location>
        <begin position="88"/>
        <end position="104"/>
    </location>
</feature>
<proteinExistence type="inferred from homology"/>
<feature type="compositionally biased region" description="Basic residues" evidence="5">
    <location>
        <begin position="470"/>
        <end position="486"/>
    </location>
</feature>